<protein>
    <recommendedName>
        <fullName evidence="5">Ubiquitin-like protease family profile domain-containing protein</fullName>
    </recommendedName>
</protein>
<dbReference type="EMBL" id="JADBGQ010000007">
    <property type="protein sequence ID" value="KAG5388918.1"/>
    <property type="molecule type" value="Genomic_DNA"/>
</dbReference>
<evidence type="ECO:0000256" key="1">
    <source>
        <dbReference type="ARBA" id="ARBA00005234"/>
    </source>
</evidence>
<dbReference type="Gene3D" id="3.40.395.10">
    <property type="entry name" value="Adenoviral Proteinase, Chain A"/>
    <property type="match status" value="1"/>
</dbReference>
<dbReference type="InterPro" id="IPR003653">
    <property type="entry name" value="Peptidase_C48_C"/>
</dbReference>
<feature type="region of interest" description="Disordered" evidence="4">
    <location>
        <begin position="361"/>
        <end position="394"/>
    </location>
</feature>
<dbReference type="PANTHER" id="PTHR48449:SF1">
    <property type="entry name" value="DUF1985 DOMAIN-CONTAINING PROTEIN"/>
    <property type="match status" value="1"/>
</dbReference>
<dbReference type="PROSITE" id="PS50600">
    <property type="entry name" value="ULP_PROTEASE"/>
    <property type="match status" value="1"/>
</dbReference>
<keyword evidence="2" id="KW-0645">Protease</keyword>
<evidence type="ECO:0000256" key="2">
    <source>
        <dbReference type="ARBA" id="ARBA00022670"/>
    </source>
</evidence>
<feature type="compositionally biased region" description="Acidic residues" evidence="4">
    <location>
        <begin position="42"/>
        <end position="64"/>
    </location>
</feature>
<evidence type="ECO:0000259" key="5">
    <source>
        <dbReference type="PROSITE" id="PS50600"/>
    </source>
</evidence>
<dbReference type="Pfam" id="PF09331">
    <property type="entry name" value="DUF1985"/>
    <property type="match status" value="1"/>
</dbReference>
<feature type="compositionally biased region" description="Low complexity" evidence="4">
    <location>
        <begin position="1"/>
        <end position="11"/>
    </location>
</feature>
<keyword evidence="3" id="KW-0378">Hydrolase</keyword>
<dbReference type="InterPro" id="IPR038765">
    <property type="entry name" value="Papain-like_cys_pep_sf"/>
</dbReference>
<proteinExistence type="inferred from homology"/>
<dbReference type="Proteomes" id="UP000823674">
    <property type="component" value="Chromosome A08"/>
</dbReference>
<feature type="compositionally biased region" description="Basic and acidic residues" evidence="4">
    <location>
        <begin position="491"/>
        <end position="500"/>
    </location>
</feature>
<feature type="region of interest" description="Disordered" evidence="4">
    <location>
        <begin position="1"/>
        <end position="70"/>
    </location>
</feature>
<evidence type="ECO:0000313" key="7">
    <source>
        <dbReference type="Proteomes" id="UP000823674"/>
    </source>
</evidence>
<dbReference type="SUPFAM" id="SSF54001">
    <property type="entry name" value="Cysteine proteinases"/>
    <property type="match status" value="1"/>
</dbReference>
<comment type="caution">
    <text evidence="6">The sequence shown here is derived from an EMBL/GenBank/DDBJ whole genome shotgun (WGS) entry which is preliminary data.</text>
</comment>
<accession>A0ABQ7LTG9</accession>
<evidence type="ECO:0000313" key="6">
    <source>
        <dbReference type="EMBL" id="KAG5388918.1"/>
    </source>
</evidence>
<dbReference type="Pfam" id="PF02902">
    <property type="entry name" value="Peptidase_C48"/>
    <property type="match status" value="1"/>
</dbReference>
<dbReference type="PANTHER" id="PTHR48449">
    <property type="entry name" value="DUF1985 DOMAIN-CONTAINING PROTEIN"/>
    <property type="match status" value="1"/>
</dbReference>
<organism evidence="6 7">
    <name type="scientific">Brassica rapa subsp. trilocularis</name>
    <dbReference type="NCBI Taxonomy" id="1813537"/>
    <lineage>
        <taxon>Eukaryota</taxon>
        <taxon>Viridiplantae</taxon>
        <taxon>Streptophyta</taxon>
        <taxon>Embryophyta</taxon>
        <taxon>Tracheophyta</taxon>
        <taxon>Spermatophyta</taxon>
        <taxon>Magnoliopsida</taxon>
        <taxon>eudicotyledons</taxon>
        <taxon>Gunneridae</taxon>
        <taxon>Pentapetalae</taxon>
        <taxon>rosids</taxon>
        <taxon>malvids</taxon>
        <taxon>Brassicales</taxon>
        <taxon>Brassicaceae</taxon>
        <taxon>Brassiceae</taxon>
        <taxon>Brassica</taxon>
    </lineage>
</organism>
<dbReference type="InterPro" id="IPR015410">
    <property type="entry name" value="DUF1985"/>
</dbReference>
<feature type="region of interest" description="Disordered" evidence="4">
    <location>
        <begin position="423"/>
        <end position="500"/>
    </location>
</feature>
<feature type="compositionally biased region" description="Basic and acidic residues" evidence="4">
    <location>
        <begin position="20"/>
        <end position="41"/>
    </location>
</feature>
<keyword evidence="7" id="KW-1185">Reference proteome</keyword>
<sequence>MVSPSSVTPSRRVTRSQSASDREAIPKKISREGKSRTRYEESEVDEPASTDQEEAASTEQDEAASTEPEFIVTRPTFPERLFARNCYPAKPRLNIYSKASIIGSLVKLLRGSPEMNCLLGNEDVTVPDVLRMLEQPSLPEWKRLPLALIALVDELLVCGHKLLRVTPAYVEMLEDTGSFLQYPWGREAFVSTLSRLTPPQPSDPSKMDKSLSVMRLRLKQQSTACYGFPLALQLFAFKAIPSLLEKIPEPNKTTSFLQEPEGCDSTNALLNFEDILLVETQREVIVTYSIPDEGGDPKWKKEIIDPRIDNLVRRMREGHKFKATDFRGGDSSLPPLKAAERAEGVGVKKKCQKPFRRFGKACDEPGSSTQAPERPIRPRRGICKQAEPGNLSDKEQELKEWIRVELKTQLGKLRNEIFDWLHHDRGGSSTVPQNTAAGKTNRDNSHADPTGMEVPKKRRPFSGDGNDEAEIFGSDSKKHKKNNGDGLSDEETMRMHDNHCDGRTPNARFWKKVDSMAGEGPSFSKSAKIPEADVSTPIGPETVSKPAKPTLPEPLEVFSVDYQLFVLACEVYRNTDLFGQGEGGDGSPISGLNLLAEQVEKGTRSDNVYKDPQENTCRMLTVWSHPESYVLPPEEQGGKASPTNSEDYKTPPEDDPMTESRTPDVGNSKLSRYLTRSLKKAKLGGKCILISSTKKDDIPTKRIPRRSTKIGGVYILNRRLKKLFQSYRKPKYTPLADLEIAQFQEFQSILRENPAQRHGRNYLSGRCRFVDYFSIAGIISKFAEFEKASDKLGFNWGGLVSYSFTGKTRRLNDKKGLLVDVDKVYAPMMWGKDHWVGLVINLTCRQVEILDCNIPHNESDNEVNKHMAYLLRALPHVLAAFSPPSDSSHPEEDQAFSWVRPDNIYFNERSGDCGPCAVKFLEMHAAGYSYEDMGQIDDKMVDIFHQKYAMDTYEEFIGNAKVQNDEVNSMASLNIPNLPEEILCKIIEMVGADSFYYLGGILRAGKRGYALVHEPSVLRKCNVQPMVTFATCQICTGGQFQEFFIKCVTAGNTNAIYYEGLYAALMVGPEKCIRILQPNVPNHDLSTLAVGIFNVCIGNDKEASKLFQQFAANHYDLRSDAIVGLGADLEWRLISFGATYMNRYGASFKFPDDEVIKSPSCLYGHDYTVDFEVFVYHQYSNTVSIRIPSFFEYRKFLYTESYVFMITETINCWISEGRSRKVISVIIARLCFQRCANDVQNSVIIASERLSIYDGHARISVSFFIDPLKHDLTVLGFKCRWDNKFSY</sequence>
<reference evidence="6 7" key="1">
    <citation type="submission" date="2021-03" db="EMBL/GenBank/DDBJ databases">
        <authorList>
            <person name="King G.J."/>
            <person name="Bancroft I."/>
            <person name="Baten A."/>
            <person name="Bloomfield J."/>
            <person name="Borpatragohain P."/>
            <person name="He Z."/>
            <person name="Irish N."/>
            <person name="Irwin J."/>
            <person name="Liu K."/>
            <person name="Mauleon R.P."/>
            <person name="Moore J."/>
            <person name="Morris R."/>
            <person name="Ostergaard L."/>
            <person name="Wang B."/>
            <person name="Wells R."/>
        </authorList>
    </citation>
    <scope>NUCLEOTIDE SEQUENCE [LARGE SCALE GENOMIC DNA]</scope>
    <source>
        <strain evidence="6">R-o-18</strain>
        <tissue evidence="6">Leaf</tissue>
    </source>
</reference>
<comment type="similarity">
    <text evidence="1">Belongs to the peptidase C48 family.</text>
</comment>
<name>A0ABQ7LTG9_BRACM</name>
<feature type="domain" description="Ubiquitin-like protease family profile" evidence="5">
    <location>
        <begin position="713"/>
        <end position="924"/>
    </location>
</feature>
<feature type="region of interest" description="Disordered" evidence="4">
    <location>
        <begin position="629"/>
        <end position="667"/>
    </location>
</feature>
<feature type="compositionally biased region" description="Polar residues" evidence="4">
    <location>
        <begin position="427"/>
        <end position="438"/>
    </location>
</feature>
<gene>
    <name evidence="6" type="primary">A08p015100.1_BraROA</name>
    <name evidence="6" type="ORF">IGI04_030459</name>
</gene>
<evidence type="ECO:0000256" key="4">
    <source>
        <dbReference type="SAM" id="MobiDB-lite"/>
    </source>
</evidence>
<evidence type="ECO:0000256" key="3">
    <source>
        <dbReference type="ARBA" id="ARBA00022801"/>
    </source>
</evidence>